<organism evidence="3 4">
    <name type="scientific">Tritrichomonas foetus</name>
    <dbReference type="NCBI Taxonomy" id="1144522"/>
    <lineage>
        <taxon>Eukaryota</taxon>
        <taxon>Metamonada</taxon>
        <taxon>Parabasalia</taxon>
        <taxon>Tritrichomonadida</taxon>
        <taxon>Tritrichomonadidae</taxon>
        <taxon>Tritrichomonas</taxon>
    </lineage>
</organism>
<evidence type="ECO:0000313" key="4">
    <source>
        <dbReference type="Proteomes" id="UP000179807"/>
    </source>
</evidence>
<dbReference type="Proteomes" id="UP000179807">
    <property type="component" value="Unassembled WGS sequence"/>
</dbReference>
<proteinExistence type="predicted"/>
<feature type="coiled-coil region" evidence="1">
    <location>
        <begin position="217"/>
        <end position="275"/>
    </location>
</feature>
<evidence type="ECO:0000256" key="1">
    <source>
        <dbReference type="SAM" id="Coils"/>
    </source>
</evidence>
<feature type="compositionally biased region" description="Low complexity" evidence="2">
    <location>
        <begin position="61"/>
        <end position="81"/>
    </location>
</feature>
<keyword evidence="4" id="KW-1185">Reference proteome</keyword>
<feature type="region of interest" description="Disordered" evidence="2">
    <location>
        <begin position="60"/>
        <end position="88"/>
    </location>
</feature>
<dbReference type="GeneID" id="94846329"/>
<comment type="caution">
    <text evidence="3">The sequence shown here is derived from an EMBL/GenBank/DDBJ whole genome shotgun (WGS) entry which is preliminary data.</text>
</comment>
<keyword evidence="1" id="KW-0175">Coiled coil</keyword>
<dbReference type="EMBL" id="MLAK01001200">
    <property type="protein sequence ID" value="OHS96097.1"/>
    <property type="molecule type" value="Genomic_DNA"/>
</dbReference>
<accession>A0A1J4JBR4</accession>
<sequence length="281" mass="32080">MNSNYSNLSVPELVANLQNAERVIEGQKKLLLAKDRLIQSTTDQYNELLADYQSLLASSYQGQSQQPQQNFRQPMQNNNNNFDDYSLQQNNRYNNTFCEPAPHETFPTPRGSPPPMNQNCANQNIYDQNPSQMNNMQVNNQSNQNENEIPYSKRALMSSIKFGADDDVQPGGQVMTSIKLAQERKAMDDSLWEPLPADQGHSSIPPSLLIDVSGMTIDQMRSKVDELNIEKAAIERQLNKAMPKGKIMSHAIKEREELERKFEEMNKMISHVKLAIRNYNK</sequence>
<gene>
    <name evidence="3" type="ORF">TRFO_37768</name>
</gene>
<name>A0A1J4JBR4_9EUKA</name>
<reference evidence="3" key="1">
    <citation type="submission" date="2016-10" db="EMBL/GenBank/DDBJ databases">
        <authorList>
            <person name="Benchimol M."/>
            <person name="Almeida L.G."/>
            <person name="Vasconcelos A.T."/>
            <person name="Perreira-Neves A."/>
            <person name="Rosa I.A."/>
            <person name="Tasca T."/>
            <person name="Bogo M.R."/>
            <person name="de Souza W."/>
        </authorList>
    </citation>
    <scope>NUCLEOTIDE SEQUENCE [LARGE SCALE GENOMIC DNA]</scope>
    <source>
        <strain evidence="3">K</strain>
    </source>
</reference>
<evidence type="ECO:0000256" key="2">
    <source>
        <dbReference type="SAM" id="MobiDB-lite"/>
    </source>
</evidence>
<evidence type="ECO:0000313" key="3">
    <source>
        <dbReference type="EMBL" id="OHS96097.1"/>
    </source>
</evidence>
<dbReference type="RefSeq" id="XP_068349234.1">
    <property type="nucleotide sequence ID" value="XM_068511625.1"/>
</dbReference>
<dbReference type="VEuPathDB" id="TrichDB:TRFO_37768"/>
<protein>
    <submittedName>
        <fullName evidence="3">Uncharacterized protein</fullName>
    </submittedName>
</protein>
<dbReference type="AlphaFoldDB" id="A0A1J4JBR4"/>